<evidence type="ECO:0000313" key="3">
    <source>
        <dbReference type="Proteomes" id="UP001054889"/>
    </source>
</evidence>
<comment type="caution">
    <text evidence="2">The sequence shown here is derived from an EMBL/GenBank/DDBJ whole genome shotgun (WGS) entry which is preliminary data.</text>
</comment>
<organism evidence="2 3">
    <name type="scientific">Eleusine coracana subsp. coracana</name>
    <dbReference type="NCBI Taxonomy" id="191504"/>
    <lineage>
        <taxon>Eukaryota</taxon>
        <taxon>Viridiplantae</taxon>
        <taxon>Streptophyta</taxon>
        <taxon>Embryophyta</taxon>
        <taxon>Tracheophyta</taxon>
        <taxon>Spermatophyta</taxon>
        <taxon>Magnoliopsida</taxon>
        <taxon>Liliopsida</taxon>
        <taxon>Poales</taxon>
        <taxon>Poaceae</taxon>
        <taxon>PACMAD clade</taxon>
        <taxon>Chloridoideae</taxon>
        <taxon>Cynodonteae</taxon>
        <taxon>Eleusininae</taxon>
        <taxon>Eleusine</taxon>
    </lineage>
</organism>
<evidence type="ECO:0000313" key="2">
    <source>
        <dbReference type="EMBL" id="GJN13726.1"/>
    </source>
</evidence>
<feature type="domain" description="Reverse transcriptase zinc-binding" evidence="1">
    <location>
        <begin position="63"/>
        <end position="147"/>
    </location>
</feature>
<sequence length="198" mass="23290">MRIRNNRTVAEALEDDQWILDIQGGLSWIGIKELSRLCDCLENFALTDQEDRYVRNLDASGHYSSRSAYKAYFNGSVVFEPWKRLWKTWTPAKCKLFLWLAIRNKCWTADRLANRGLDHPEKCPLCDQEEETIQHLLTTCVVAREVWYKLLQPLGLVSSAPRRWELSFVDWWRKTTKKVKKEDRKGVNSLIILGAWIM</sequence>
<dbReference type="EMBL" id="BQKI01000071">
    <property type="protein sequence ID" value="GJN13726.1"/>
    <property type="molecule type" value="Genomic_DNA"/>
</dbReference>
<proteinExistence type="predicted"/>
<reference evidence="2" key="1">
    <citation type="journal article" date="2018" name="DNA Res.">
        <title>Multiple hybrid de novo genome assembly of finger millet, an orphan allotetraploid crop.</title>
        <authorList>
            <person name="Hatakeyama M."/>
            <person name="Aluri S."/>
            <person name="Balachadran M.T."/>
            <person name="Sivarajan S.R."/>
            <person name="Patrignani A."/>
            <person name="Gruter S."/>
            <person name="Poveda L."/>
            <person name="Shimizu-Inatsugi R."/>
            <person name="Baeten J."/>
            <person name="Francoijs K.J."/>
            <person name="Nataraja K.N."/>
            <person name="Reddy Y.A.N."/>
            <person name="Phadnis S."/>
            <person name="Ravikumar R.L."/>
            <person name="Schlapbach R."/>
            <person name="Sreeman S.M."/>
            <person name="Shimizu K.K."/>
        </authorList>
    </citation>
    <scope>NUCLEOTIDE SEQUENCE</scope>
</reference>
<keyword evidence="3" id="KW-1185">Reference proteome</keyword>
<protein>
    <recommendedName>
        <fullName evidence="1">Reverse transcriptase zinc-binding domain-containing protein</fullName>
    </recommendedName>
</protein>
<reference evidence="2" key="2">
    <citation type="submission" date="2021-12" db="EMBL/GenBank/DDBJ databases">
        <title>Resequencing data analysis of finger millet.</title>
        <authorList>
            <person name="Hatakeyama M."/>
            <person name="Aluri S."/>
            <person name="Balachadran M.T."/>
            <person name="Sivarajan S.R."/>
            <person name="Poveda L."/>
            <person name="Shimizu-Inatsugi R."/>
            <person name="Schlapbach R."/>
            <person name="Sreeman S.M."/>
            <person name="Shimizu K.K."/>
        </authorList>
    </citation>
    <scope>NUCLEOTIDE SEQUENCE</scope>
</reference>
<name>A0AAV5DTR2_ELECO</name>
<dbReference type="AlphaFoldDB" id="A0AAV5DTR2"/>
<dbReference type="Proteomes" id="UP001054889">
    <property type="component" value="Unassembled WGS sequence"/>
</dbReference>
<dbReference type="InterPro" id="IPR026960">
    <property type="entry name" value="RVT-Znf"/>
</dbReference>
<gene>
    <name evidence="2" type="primary">gb00464</name>
    <name evidence="2" type="ORF">PR202_gb00464</name>
</gene>
<accession>A0AAV5DTR2</accession>
<evidence type="ECO:0000259" key="1">
    <source>
        <dbReference type="Pfam" id="PF13966"/>
    </source>
</evidence>
<dbReference type="Pfam" id="PF13966">
    <property type="entry name" value="zf-RVT"/>
    <property type="match status" value="1"/>
</dbReference>